<keyword evidence="3" id="KW-1185">Reference proteome</keyword>
<accession>A0A975SPM4</accession>
<feature type="domain" description="Abortive infection protein-like C-terminal" evidence="1">
    <location>
        <begin position="190"/>
        <end position="267"/>
    </location>
</feature>
<protein>
    <submittedName>
        <fullName evidence="2">Abortive infection family protein</fullName>
    </submittedName>
</protein>
<reference evidence="2" key="1">
    <citation type="submission" date="2020-11" db="EMBL/GenBank/DDBJ databases">
        <title>Azospira inquinata sp. nov.</title>
        <authorList>
            <person name="Moe W.M."/>
            <person name="Mikes M.C."/>
        </authorList>
    </citation>
    <scope>NUCLEOTIDE SEQUENCE</scope>
    <source>
        <strain evidence="2">Azo-3</strain>
    </source>
</reference>
<evidence type="ECO:0000313" key="3">
    <source>
        <dbReference type="Proteomes" id="UP000683428"/>
    </source>
</evidence>
<dbReference type="Proteomes" id="UP000683428">
    <property type="component" value="Chromosome"/>
</dbReference>
<dbReference type="InterPro" id="IPR026001">
    <property type="entry name" value="Abi-like_C"/>
</dbReference>
<gene>
    <name evidence="2" type="ORF">Azoinq_06470</name>
</gene>
<sequence>MPAPLTDAVIIAVARLVDDAQTETREPSHSDIEFQIQRSRLTAGDPKAQGQLVGKAKRVRGTLNWALKNNAAAGESLIENIISLVRGCGGFRPASPNFVGSEAIENATAAFRTEGFVLTSDGELHAVVLENLSGAALTDALQAYVRRAKRGADDAALLTGTGKDLLEATAAHILVEKSGSYPRGANFEGLLGQAYVAMGLVTPQHPVQPGEAPQRRIERAMFDLACSVNALRNKAGTGHGRPWLPNVTDTEARAAIQFMGTIAEWLLYALSKRP</sequence>
<dbReference type="RefSeq" id="WP_216130793.1">
    <property type="nucleotide sequence ID" value="NZ_CP064782.1"/>
</dbReference>
<name>A0A975SPM4_9RHOO</name>
<dbReference type="KEGG" id="aiq:Azoinq_06470"/>
<evidence type="ECO:0000313" key="2">
    <source>
        <dbReference type="EMBL" id="QWT50226.1"/>
    </source>
</evidence>
<organism evidence="2 3">
    <name type="scientific">Azospira inquinata</name>
    <dbReference type="NCBI Taxonomy" id="2785627"/>
    <lineage>
        <taxon>Bacteria</taxon>
        <taxon>Pseudomonadati</taxon>
        <taxon>Pseudomonadota</taxon>
        <taxon>Betaproteobacteria</taxon>
        <taxon>Rhodocyclales</taxon>
        <taxon>Rhodocyclaceae</taxon>
        <taxon>Azospira</taxon>
    </lineage>
</organism>
<evidence type="ECO:0000259" key="1">
    <source>
        <dbReference type="Pfam" id="PF14355"/>
    </source>
</evidence>
<dbReference type="Pfam" id="PF14355">
    <property type="entry name" value="Abi_C"/>
    <property type="match status" value="1"/>
</dbReference>
<proteinExistence type="predicted"/>
<dbReference type="AlphaFoldDB" id="A0A975SPM4"/>
<dbReference type="EMBL" id="CP064782">
    <property type="protein sequence ID" value="QWT50226.1"/>
    <property type="molecule type" value="Genomic_DNA"/>
</dbReference>